<dbReference type="PANTHER" id="PTHR42941">
    <property type="entry name" value="SLL1037 PROTEIN"/>
    <property type="match status" value="1"/>
</dbReference>
<name>A0A364NMR6_9GAMM</name>
<proteinExistence type="predicted"/>
<evidence type="ECO:0000256" key="1">
    <source>
        <dbReference type="SAM" id="Phobius"/>
    </source>
</evidence>
<dbReference type="Gene3D" id="3.40.190.10">
    <property type="entry name" value="Periplasmic binding protein-like II"/>
    <property type="match status" value="2"/>
</dbReference>
<keyword evidence="1" id="KW-0472">Membrane</keyword>
<accession>A0A364NMR6</accession>
<keyword evidence="1" id="KW-0812">Transmembrane</keyword>
<reference evidence="2 3" key="1">
    <citation type="submission" date="2018-06" db="EMBL/GenBank/DDBJ databases">
        <title>Nitrincola tibetense sp. nov., isolated from Lake XuguoCo on Tibetan Plateau.</title>
        <authorList>
            <person name="Xing P."/>
        </authorList>
    </citation>
    <scope>NUCLEOTIDE SEQUENCE [LARGE SCALE GENOMIC DNA]</scope>
    <source>
        <strain evidence="3">xg18</strain>
    </source>
</reference>
<dbReference type="SUPFAM" id="SSF53850">
    <property type="entry name" value="Periplasmic binding protein-like II"/>
    <property type="match status" value="1"/>
</dbReference>
<dbReference type="AlphaFoldDB" id="A0A364NMR6"/>
<protein>
    <submittedName>
        <fullName evidence="2">C4-dicarboxylate ABC transporter substrate-binding protein</fullName>
    </submittedName>
</protein>
<dbReference type="EMBL" id="QKRX01000005">
    <property type="protein sequence ID" value="RAU18185.1"/>
    <property type="molecule type" value="Genomic_DNA"/>
</dbReference>
<evidence type="ECO:0000313" key="3">
    <source>
        <dbReference type="Proteomes" id="UP000250744"/>
    </source>
</evidence>
<comment type="caution">
    <text evidence="2">The sequence shown here is derived from an EMBL/GenBank/DDBJ whole genome shotgun (WGS) entry which is preliminary data.</text>
</comment>
<sequence>MVRGKRPMRVSQRMRLGIEYVNVILPFILLGAVLFAIAWPFVEPAPPERFTLSTGASGGAYEQTGRRYADAFEQAGFELHIVPSAGSVENWQRLLRKEVDAALVQSGTLPEGQALQDVQAVVSIALEPLWVFYRLDTRSATADPLARLSDLSGKRIAIGAEGSGTQRLVSSLLNEVGMYGTLTQGTELVSLGGREAVEALRSGQVDAAAFVMSPDAPLMTDLLLDPNLHVLDFKRAEAIARRLPYLTAVVLHQGVVDLKKNLPQRDIHLLAASTYLAIHRETHRSIVQLLIEAAKRDQTRLSLLAEPGYFPSLSHIDLPIASEADYFFQRGPNILHRHLPFWLASLVDRLAILIIPLLAIMIPLFRVAPPALRWRVRRRIYRWYKKLRVIDADLMRSDTPMELIQQDLKLVSHFEDDVANTDVPLSYMEEFYNLRLHVAYIRERLERRLAQLEDTHGT</sequence>
<organism evidence="2 3">
    <name type="scientific">Nitrincola tibetensis</name>
    <dbReference type="NCBI Taxonomy" id="2219697"/>
    <lineage>
        <taxon>Bacteria</taxon>
        <taxon>Pseudomonadati</taxon>
        <taxon>Pseudomonadota</taxon>
        <taxon>Gammaproteobacteria</taxon>
        <taxon>Oceanospirillales</taxon>
        <taxon>Oceanospirillaceae</taxon>
        <taxon>Nitrincola</taxon>
    </lineage>
</organism>
<dbReference type="PANTHER" id="PTHR42941:SF1">
    <property type="entry name" value="SLL1037 PROTEIN"/>
    <property type="match status" value="1"/>
</dbReference>
<dbReference type="Proteomes" id="UP000250744">
    <property type="component" value="Unassembled WGS sequence"/>
</dbReference>
<keyword evidence="3" id="KW-1185">Reference proteome</keyword>
<dbReference type="Pfam" id="PF16868">
    <property type="entry name" value="NMT1_3"/>
    <property type="match status" value="1"/>
</dbReference>
<dbReference type="OrthoDB" id="237270at2"/>
<feature type="transmembrane region" description="Helical" evidence="1">
    <location>
        <begin position="350"/>
        <end position="369"/>
    </location>
</feature>
<keyword evidence="1" id="KW-1133">Transmembrane helix</keyword>
<feature type="transmembrane region" description="Helical" evidence="1">
    <location>
        <begin position="20"/>
        <end position="42"/>
    </location>
</feature>
<dbReference type="InterPro" id="IPR011852">
    <property type="entry name" value="TRAP_TAXI"/>
</dbReference>
<gene>
    <name evidence="2" type="ORF">DN062_08060</name>
</gene>
<evidence type="ECO:0000313" key="2">
    <source>
        <dbReference type="EMBL" id="RAU18185.1"/>
    </source>
</evidence>